<evidence type="ECO:0000313" key="3">
    <source>
        <dbReference type="EMBL" id="PSJ51417.1"/>
    </source>
</evidence>
<dbReference type="InterPro" id="IPR006016">
    <property type="entry name" value="UspA"/>
</dbReference>
<dbReference type="OrthoDB" id="9804721at2"/>
<dbReference type="Pfam" id="PF00582">
    <property type="entry name" value="Usp"/>
    <property type="match status" value="2"/>
</dbReference>
<comment type="similarity">
    <text evidence="1">Belongs to the universal stress protein A family.</text>
</comment>
<reference evidence="3 4" key="1">
    <citation type="submission" date="2018-03" db="EMBL/GenBank/DDBJ databases">
        <title>The draft genome of Mesorhizobium sp. 6GN-30.</title>
        <authorList>
            <person name="Liu L."/>
            <person name="Li L."/>
            <person name="Wang T."/>
            <person name="Zhang X."/>
            <person name="Liang L."/>
        </authorList>
    </citation>
    <scope>NUCLEOTIDE SEQUENCE [LARGE SCALE GENOMIC DNA]</scope>
    <source>
        <strain evidence="3 4">6GN30</strain>
    </source>
</reference>
<feature type="domain" description="UspA" evidence="2">
    <location>
        <begin position="154"/>
        <end position="277"/>
    </location>
</feature>
<dbReference type="CDD" id="cd00293">
    <property type="entry name" value="USP-like"/>
    <property type="match status" value="1"/>
</dbReference>
<accession>A0A2P7RMH2</accession>
<protein>
    <submittedName>
        <fullName evidence="3">Universal stress protein</fullName>
    </submittedName>
</protein>
<dbReference type="PRINTS" id="PR01438">
    <property type="entry name" value="UNVRSLSTRESS"/>
</dbReference>
<dbReference type="PANTHER" id="PTHR46268:SF15">
    <property type="entry name" value="UNIVERSAL STRESS PROTEIN HP_0031"/>
    <property type="match status" value="1"/>
</dbReference>
<organism evidence="3 4">
    <name type="scientific">Kumtagia ephedrae</name>
    <dbReference type="NCBI Taxonomy" id="2116701"/>
    <lineage>
        <taxon>Bacteria</taxon>
        <taxon>Pseudomonadati</taxon>
        <taxon>Pseudomonadota</taxon>
        <taxon>Alphaproteobacteria</taxon>
        <taxon>Hyphomicrobiales</taxon>
        <taxon>Phyllobacteriaceae</taxon>
        <taxon>Kumtagia</taxon>
    </lineage>
</organism>
<evidence type="ECO:0000259" key="2">
    <source>
        <dbReference type="Pfam" id="PF00582"/>
    </source>
</evidence>
<feature type="domain" description="UspA" evidence="2">
    <location>
        <begin position="3"/>
        <end position="145"/>
    </location>
</feature>
<evidence type="ECO:0000313" key="4">
    <source>
        <dbReference type="Proteomes" id="UP000241229"/>
    </source>
</evidence>
<comment type="caution">
    <text evidence="3">The sequence shown here is derived from an EMBL/GenBank/DDBJ whole genome shotgun (WGS) entry which is preliminary data.</text>
</comment>
<name>A0A2P7RMH2_9HYPH</name>
<sequence length="278" mass="29407">MIYKTIAVILQGKEDAQRVLDCAVPLAQAWGAHIVGIHAEPIPVAYSAAVGFPDVAVIETATQAAEERTRQVEGLFTSRMKADGQSHDWHGARSFSGDSGYACAAIARAADLVIAAQHNPDWASDDTTGIESVLYEAGRPVLIVPHSGALTTSFSRVLIAWNGSREAARAAFDALPLIEEAEATEIFVVDPPAEGDDLAASASALAAALSRHGAEVTVATDQSRGRHIEEVIRDRAAATGADLLVLGAYSHSWLRQLLFGGITRTVLQSMPVACLMSR</sequence>
<dbReference type="Gene3D" id="3.40.50.12370">
    <property type="match status" value="1"/>
</dbReference>
<dbReference type="InterPro" id="IPR006015">
    <property type="entry name" value="Universal_stress_UspA"/>
</dbReference>
<dbReference type="RefSeq" id="WP_106775407.1">
    <property type="nucleotide sequence ID" value="NZ_PXYK01000042.1"/>
</dbReference>
<keyword evidence="4" id="KW-1185">Reference proteome</keyword>
<dbReference type="EMBL" id="PXYK01000042">
    <property type="protein sequence ID" value="PSJ51417.1"/>
    <property type="molecule type" value="Genomic_DNA"/>
</dbReference>
<dbReference type="Proteomes" id="UP000241229">
    <property type="component" value="Unassembled WGS sequence"/>
</dbReference>
<evidence type="ECO:0000256" key="1">
    <source>
        <dbReference type="ARBA" id="ARBA00008791"/>
    </source>
</evidence>
<dbReference type="PANTHER" id="PTHR46268">
    <property type="entry name" value="STRESS RESPONSE PROTEIN NHAX"/>
    <property type="match status" value="1"/>
</dbReference>
<dbReference type="SUPFAM" id="SSF52402">
    <property type="entry name" value="Adenine nucleotide alpha hydrolases-like"/>
    <property type="match status" value="2"/>
</dbReference>
<proteinExistence type="inferred from homology"/>
<gene>
    <name evidence="3" type="ORF">C7I84_27490</name>
</gene>
<dbReference type="AlphaFoldDB" id="A0A2P7RMH2"/>